<gene>
    <name evidence="12" type="primary">5573971</name>
</gene>
<keyword evidence="10" id="KW-0539">Nucleus</keyword>
<dbReference type="PROSITE" id="PS50157">
    <property type="entry name" value="ZINC_FINGER_C2H2_2"/>
    <property type="match status" value="13"/>
</dbReference>
<evidence type="ECO:0000313" key="12">
    <source>
        <dbReference type="EnsemblMetazoa" id="AAEL010812-PB"/>
    </source>
</evidence>
<evidence type="ECO:0000256" key="7">
    <source>
        <dbReference type="ARBA" id="ARBA00023015"/>
    </source>
</evidence>
<dbReference type="SMART" id="SM00868">
    <property type="entry name" value="zf-AD"/>
    <property type="match status" value="1"/>
</dbReference>
<dbReference type="FunFam" id="3.30.160.60:FF:002455">
    <property type="entry name" value="FI03704p"/>
    <property type="match status" value="1"/>
</dbReference>
<evidence type="ECO:0000256" key="10">
    <source>
        <dbReference type="ARBA" id="ARBA00023242"/>
    </source>
</evidence>
<feature type="compositionally biased region" description="Polar residues" evidence="11">
    <location>
        <begin position="748"/>
        <end position="767"/>
    </location>
</feature>
<sequence length="894" mass="101644">MEVMDMSCDYDLSVICRSCRKEHPHLQPIFDNMQGNGVLLQEMMSNCTQLQIYCNDGMPQNLCPPCVTDIHTAYGLLKRSEQSDRLLREYLSRRKMDGSGMESVVKVEVFEIKPEISLVDADPLIGEKCFAVALGDGIRDAGSDDGEGLIEALDDDGDDDDDAIQTELGDNNDRDSDVDYEVENLEELIEEAELEEEKPRKNQTRGRKGHGYTRIAGGKYACDYCEREFVDRRGITNHVKLHEPKEPKLKECPTCGKMFTTAYHLSRHVKIHDEDVQCEHCERKFPIDGYGEYVQHMEQEHPGKEPIPQKKYDKTERELADLGLSLTAELVAERGKMEAICRICDTTFDRIAELRNHLRTHADPKSFADINIHTKPYLFEDGYVQENYLDYLVQQVCRWDVLRFHQIVDPDGEELELSDSDSEPEDMEHPIEGIIHREHICGLCSQSFLRRKHIMDHAREQHNPEELFACRHCSRGFPSTELLLRHMKQQCQNQHKKFLCTFCNEKFMWQTSLNKHAKVKHKPARPLWIKTEPSGEEEKKYVCQVCCKGFQRLEHLERHIKIHIPSEKKFECTQCHKKFNRKDNLRSHMKIHKKKTTDEADAAEKQNQLCVYCGRAFSNSSNLIVHLRRHTGERPYKCDICDKGFPRSSDLQCHRRTHTGEKPCLCTICGKGFSRSNKLVRHMRIHTGTRPYACTYCDRSFTQSNDLTLHIRRHTGEKPYVCGVCNERFIQGTALKAHQRITGHFDDGTTQPERFASISVNNPNRVENSGPKAVRTSPGASGEGIPKVVKPVKSRKKTKQTASSSSSTAVSSQPMISEPPATVVTSPPTLTVSSAPTSPGDSSSTGGGRPPPHPSSLGLNNLSGTPHGYVPVPYIMQNYDLASTGLFSQNFSQQ</sequence>
<dbReference type="InterPro" id="IPR012934">
    <property type="entry name" value="Znf_AD"/>
</dbReference>
<evidence type="ECO:0000256" key="2">
    <source>
        <dbReference type="ARBA" id="ARBA00006991"/>
    </source>
</evidence>
<dbReference type="Proteomes" id="UP000008820">
    <property type="component" value="Chromosome 3"/>
</dbReference>
<reference evidence="12" key="2">
    <citation type="submission" date="2020-05" db="UniProtKB">
        <authorList>
            <consortium name="EnsemblMetazoa"/>
        </authorList>
    </citation>
    <scope>IDENTIFICATION</scope>
    <source>
        <strain evidence="12">LVP_AGWG</strain>
    </source>
</reference>
<evidence type="ECO:0000256" key="9">
    <source>
        <dbReference type="ARBA" id="ARBA00023163"/>
    </source>
</evidence>
<dbReference type="InterPro" id="IPR036236">
    <property type="entry name" value="Znf_C2H2_sf"/>
</dbReference>
<comment type="subcellular location">
    <subcellularLocation>
        <location evidence="1">Nucleus</location>
    </subcellularLocation>
</comment>
<keyword evidence="6" id="KW-0862">Zinc</keyword>
<feature type="region of interest" description="Disordered" evidence="11">
    <location>
        <begin position="744"/>
        <end position="862"/>
    </location>
</feature>
<dbReference type="GO" id="GO:0042802">
    <property type="term" value="F:identical protein binding"/>
    <property type="evidence" value="ECO:0007669"/>
    <property type="project" value="UniProtKB-ARBA"/>
</dbReference>
<dbReference type="Gene3D" id="3.40.1800.20">
    <property type="match status" value="1"/>
</dbReference>
<dbReference type="PANTHER" id="PTHR24394:SF48">
    <property type="entry name" value="ZINC FINGER PROTEIN 771"/>
    <property type="match status" value="1"/>
</dbReference>
<dbReference type="GO" id="GO:0000981">
    <property type="term" value="F:DNA-binding transcription factor activity, RNA polymerase II-specific"/>
    <property type="evidence" value="ECO:0007669"/>
    <property type="project" value="TreeGrafter"/>
</dbReference>
<name>A0A6I8TDD9_AEDAE</name>
<evidence type="ECO:0000256" key="4">
    <source>
        <dbReference type="ARBA" id="ARBA00022737"/>
    </source>
</evidence>
<dbReference type="OrthoDB" id="8117402at2759"/>
<dbReference type="FunFam" id="3.30.160.60:FF:000508">
    <property type="entry name" value="Myeloid zinc finger 1"/>
    <property type="match status" value="1"/>
</dbReference>
<protein>
    <submittedName>
        <fullName evidence="12">Zinc finger protein</fullName>
    </submittedName>
</protein>
<dbReference type="SUPFAM" id="SSF57667">
    <property type="entry name" value="beta-beta-alpha zinc fingers"/>
    <property type="match status" value="6"/>
</dbReference>
<keyword evidence="13" id="KW-1185">Reference proteome</keyword>
<keyword evidence="4" id="KW-0677">Repeat</keyword>
<dbReference type="AlphaFoldDB" id="A0A6I8TDD9"/>
<feature type="region of interest" description="Disordered" evidence="11">
    <location>
        <begin position="146"/>
        <end position="176"/>
    </location>
</feature>
<dbReference type="PROSITE" id="PS00028">
    <property type="entry name" value="ZINC_FINGER_C2H2_1"/>
    <property type="match status" value="12"/>
</dbReference>
<dbReference type="SMART" id="SM00355">
    <property type="entry name" value="ZnF_C2H2"/>
    <property type="match status" value="14"/>
</dbReference>
<dbReference type="GO" id="GO:0008270">
    <property type="term" value="F:zinc ion binding"/>
    <property type="evidence" value="ECO:0007669"/>
    <property type="project" value="UniProtKB-UniRule"/>
</dbReference>
<dbReference type="FunFam" id="3.30.160.60:FF:000512">
    <property type="entry name" value="zinc finger protein 197 isoform X1"/>
    <property type="match status" value="1"/>
</dbReference>
<feature type="compositionally biased region" description="Basic residues" evidence="11">
    <location>
        <begin position="790"/>
        <end position="799"/>
    </location>
</feature>
<keyword evidence="3" id="KW-0479">Metal-binding</keyword>
<keyword evidence="8" id="KW-0238">DNA-binding</keyword>
<dbReference type="Pfam" id="PF07776">
    <property type="entry name" value="zf-AD"/>
    <property type="match status" value="1"/>
</dbReference>
<evidence type="ECO:0000256" key="6">
    <source>
        <dbReference type="ARBA" id="ARBA00022833"/>
    </source>
</evidence>
<comment type="similarity">
    <text evidence="2">Belongs to the krueppel C2H2-type zinc-finger protein family.</text>
</comment>
<dbReference type="EnsemblMetazoa" id="AAEL010812-RB">
    <property type="protein sequence ID" value="AAEL010812-PB"/>
    <property type="gene ID" value="AAEL010812"/>
</dbReference>
<keyword evidence="9" id="KW-0804">Transcription</keyword>
<evidence type="ECO:0000256" key="5">
    <source>
        <dbReference type="ARBA" id="ARBA00022771"/>
    </source>
</evidence>
<dbReference type="FunFam" id="3.30.160.60:FF:001156">
    <property type="entry name" value="Zinc finger protein 407"/>
    <property type="match status" value="1"/>
</dbReference>
<evidence type="ECO:0000256" key="3">
    <source>
        <dbReference type="ARBA" id="ARBA00022723"/>
    </source>
</evidence>
<dbReference type="Pfam" id="PF00096">
    <property type="entry name" value="zf-C2H2"/>
    <property type="match status" value="7"/>
</dbReference>
<dbReference type="Gene3D" id="3.30.160.60">
    <property type="entry name" value="Classic Zinc Finger"/>
    <property type="match status" value="10"/>
</dbReference>
<feature type="compositionally biased region" description="Acidic residues" evidence="11">
    <location>
        <begin position="146"/>
        <end position="164"/>
    </location>
</feature>
<proteinExistence type="inferred from homology"/>
<evidence type="ECO:0000256" key="8">
    <source>
        <dbReference type="ARBA" id="ARBA00023125"/>
    </source>
</evidence>
<organism evidence="12 13">
    <name type="scientific">Aedes aegypti</name>
    <name type="common">Yellowfever mosquito</name>
    <name type="synonym">Culex aegypti</name>
    <dbReference type="NCBI Taxonomy" id="7159"/>
    <lineage>
        <taxon>Eukaryota</taxon>
        <taxon>Metazoa</taxon>
        <taxon>Ecdysozoa</taxon>
        <taxon>Arthropoda</taxon>
        <taxon>Hexapoda</taxon>
        <taxon>Insecta</taxon>
        <taxon>Pterygota</taxon>
        <taxon>Neoptera</taxon>
        <taxon>Endopterygota</taxon>
        <taxon>Diptera</taxon>
        <taxon>Nematocera</taxon>
        <taxon>Culicoidea</taxon>
        <taxon>Culicidae</taxon>
        <taxon>Culicinae</taxon>
        <taxon>Aedini</taxon>
        <taxon>Aedes</taxon>
        <taxon>Stegomyia</taxon>
    </lineage>
</organism>
<evidence type="ECO:0000256" key="1">
    <source>
        <dbReference type="ARBA" id="ARBA00004123"/>
    </source>
</evidence>
<dbReference type="InterPro" id="IPR013087">
    <property type="entry name" value="Znf_C2H2_type"/>
</dbReference>
<feature type="compositionally biased region" description="Low complexity" evidence="11">
    <location>
        <begin position="800"/>
        <end position="844"/>
    </location>
</feature>
<keyword evidence="5" id="KW-0863">Zinc-finger</keyword>
<dbReference type="SUPFAM" id="SSF57716">
    <property type="entry name" value="Glucocorticoid receptor-like (DNA-binding domain)"/>
    <property type="match status" value="1"/>
</dbReference>
<dbReference type="PANTHER" id="PTHR24394">
    <property type="entry name" value="ZINC FINGER PROTEIN"/>
    <property type="match status" value="1"/>
</dbReference>
<dbReference type="FunFam" id="3.30.160.60:FF:000759">
    <property type="entry name" value="zinc finger protein 16"/>
    <property type="match status" value="1"/>
</dbReference>
<accession>A0A6I8TDD9</accession>
<evidence type="ECO:0000256" key="11">
    <source>
        <dbReference type="SAM" id="MobiDB-lite"/>
    </source>
</evidence>
<reference evidence="12 13" key="1">
    <citation type="submission" date="2017-06" db="EMBL/GenBank/DDBJ databases">
        <title>Aedes aegypti genome working group (AGWG) sequencing and assembly.</title>
        <authorList>
            <consortium name="Aedes aegypti Genome Working Group (AGWG)"/>
            <person name="Matthews B.J."/>
        </authorList>
    </citation>
    <scope>NUCLEOTIDE SEQUENCE [LARGE SCALE GENOMIC DNA]</scope>
    <source>
        <strain evidence="12 13">LVP_AGWG</strain>
    </source>
</reference>
<evidence type="ECO:0000313" key="13">
    <source>
        <dbReference type="Proteomes" id="UP000008820"/>
    </source>
</evidence>
<dbReference type="PROSITE" id="PS51915">
    <property type="entry name" value="ZAD"/>
    <property type="match status" value="1"/>
</dbReference>
<dbReference type="GO" id="GO:0003677">
    <property type="term" value="F:DNA binding"/>
    <property type="evidence" value="ECO:0007669"/>
    <property type="project" value="UniProtKB-KW"/>
</dbReference>
<dbReference type="GO" id="GO:0005634">
    <property type="term" value="C:nucleus"/>
    <property type="evidence" value="ECO:0007669"/>
    <property type="project" value="UniProtKB-SubCell"/>
</dbReference>
<keyword evidence="7" id="KW-0805">Transcription regulation</keyword>